<feature type="signal peptide" evidence="2">
    <location>
        <begin position="1"/>
        <end position="16"/>
    </location>
</feature>
<evidence type="ECO:0000313" key="3">
    <source>
        <dbReference type="EMBL" id="KAJ0961890.1"/>
    </source>
</evidence>
<organism evidence="3 4">
    <name type="scientific">Dioscorea zingiberensis</name>
    <dbReference type="NCBI Taxonomy" id="325984"/>
    <lineage>
        <taxon>Eukaryota</taxon>
        <taxon>Viridiplantae</taxon>
        <taxon>Streptophyta</taxon>
        <taxon>Embryophyta</taxon>
        <taxon>Tracheophyta</taxon>
        <taxon>Spermatophyta</taxon>
        <taxon>Magnoliopsida</taxon>
        <taxon>Liliopsida</taxon>
        <taxon>Dioscoreales</taxon>
        <taxon>Dioscoreaceae</taxon>
        <taxon>Dioscorea</taxon>
    </lineage>
</organism>
<keyword evidence="4" id="KW-1185">Reference proteome</keyword>
<feature type="chain" id="PRO_5039412116" description="Palmitoyl-protein thioesterase 1" evidence="2">
    <location>
        <begin position="17"/>
        <end position="321"/>
    </location>
</feature>
<evidence type="ECO:0008006" key="5">
    <source>
        <dbReference type="Google" id="ProtNLM"/>
    </source>
</evidence>
<dbReference type="Pfam" id="PF02089">
    <property type="entry name" value="Palm_thioest"/>
    <property type="match status" value="1"/>
</dbReference>
<name>A0A9D5H3D2_9LILI</name>
<dbReference type="Proteomes" id="UP001085076">
    <property type="component" value="Miscellaneous, Linkage group lg10"/>
</dbReference>
<proteinExistence type="predicted"/>
<dbReference type="OrthoDB" id="10263094at2759"/>
<reference evidence="3" key="2">
    <citation type="journal article" date="2022" name="Hortic Res">
        <title>The genome of Dioscorea zingiberensis sheds light on the biosynthesis, origin and evolution of the medicinally important diosgenin saponins.</title>
        <authorList>
            <person name="Li Y."/>
            <person name="Tan C."/>
            <person name="Li Z."/>
            <person name="Guo J."/>
            <person name="Li S."/>
            <person name="Chen X."/>
            <person name="Wang C."/>
            <person name="Dai X."/>
            <person name="Yang H."/>
            <person name="Song W."/>
            <person name="Hou L."/>
            <person name="Xu J."/>
            <person name="Tong Z."/>
            <person name="Xu A."/>
            <person name="Yuan X."/>
            <person name="Wang W."/>
            <person name="Yang Q."/>
            <person name="Chen L."/>
            <person name="Sun Z."/>
            <person name="Wang K."/>
            <person name="Pan B."/>
            <person name="Chen J."/>
            <person name="Bao Y."/>
            <person name="Liu F."/>
            <person name="Qi X."/>
            <person name="Gang D.R."/>
            <person name="Wen J."/>
            <person name="Li J."/>
        </authorList>
    </citation>
    <scope>NUCLEOTIDE SEQUENCE</scope>
    <source>
        <strain evidence="3">Dzin_1.0</strain>
    </source>
</reference>
<sequence length="321" mass="35739">MARALVSVILVAVVFAASTPISFSIPFIFVHGIYEECKSNNTIGFIELLSYWSGSPGHCIAIGNGIMDSWFMPLQRQTDILCEKVKEMEELKEGFNIVATSQGTLTARGLVQFCDGIPPVRNFISIHGPQAGIASVPLCGNLGPFLCGFVAELLKHRVYTDFVQGLLAPSGYFKIPTAIPQYLEYASFLPRLNNERPNERNSTYKERFSSLNTLVLIMAENETVLVPKETSWFGYYPEGNWFPILSPHQTPLYKEDWIGLKTLDDEGRVKFISVASDHFGVPEEDIKKYIVPYLVDDQPPTLKLLAKKGGASTSSGRLFSR</sequence>
<dbReference type="GO" id="GO:0016790">
    <property type="term" value="F:thiolester hydrolase activity"/>
    <property type="evidence" value="ECO:0007669"/>
    <property type="project" value="TreeGrafter"/>
</dbReference>
<dbReference type="InterPro" id="IPR029058">
    <property type="entry name" value="AB_hydrolase_fold"/>
</dbReference>
<keyword evidence="1" id="KW-0378">Hydrolase</keyword>
<dbReference type="SUPFAM" id="SSF53474">
    <property type="entry name" value="alpha/beta-Hydrolases"/>
    <property type="match status" value="1"/>
</dbReference>
<keyword evidence="2" id="KW-0732">Signal</keyword>
<dbReference type="PANTHER" id="PTHR11247:SF8">
    <property type="entry name" value="PALMITOYL-PROTEIN THIOESTERASE 1"/>
    <property type="match status" value="1"/>
</dbReference>
<protein>
    <recommendedName>
        <fullName evidence="5">Palmitoyl-protein thioesterase 1</fullName>
    </recommendedName>
</protein>
<dbReference type="AlphaFoldDB" id="A0A9D5H3D2"/>
<evidence type="ECO:0000256" key="2">
    <source>
        <dbReference type="SAM" id="SignalP"/>
    </source>
</evidence>
<evidence type="ECO:0000256" key="1">
    <source>
        <dbReference type="ARBA" id="ARBA00022801"/>
    </source>
</evidence>
<dbReference type="Gene3D" id="3.40.50.1820">
    <property type="entry name" value="alpha/beta hydrolase"/>
    <property type="match status" value="1"/>
</dbReference>
<dbReference type="EMBL" id="JAGGNH010000010">
    <property type="protein sequence ID" value="KAJ0961890.1"/>
    <property type="molecule type" value="Genomic_DNA"/>
</dbReference>
<gene>
    <name evidence="3" type="ORF">J5N97_029718</name>
</gene>
<dbReference type="PANTHER" id="PTHR11247">
    <property type="entry name" value="PALMITOYL-PROTEIN THIOESTERASE/DOLICHYLDIPHOSPHATASE 1"/>
    <property type="match status" value="1"/>
</dbReference>
<accession>A0A9D5H3D2</accession>
<reference evidence="3" key="1">
    <citation type="submission" date="2021-03" db="EMBL/GenBank/DDBJ databases">
        <authorList>
            <person name="Li Z."/>
            <person name="Yang C."/>
        </authorList>
    </citation>
    <scope>NUCLEOTIDE SEQUENCE</scope>
    <source>
        <strain evidence="3">Dzin_1.0</strain>
        <tissue evidence="3">Leaf</tissue>
    </source>
</reference>
<comment type="caution">
    <text evidence="3">The sequence shown here is derived from an EMBL/GenBank/DDBJ whole genome shotgun (WGS) entry which is preliminary data.</text>
</comment>
<evidence type="ECO:0000313" key="4">
    <source>
        <dbReference type="Proteomes" id="UP001085076"/>
    </source>
</evidence>